<protein>
    <submittedName>
        <fullName evidence="2">Ribbon-helix-helix protein, CopG family</fullName>
    </submittedName>
</protein>
<proteinExistence type="predicted"/>
<comment type="caution">
    <text evidence="2">The sequence shown here is derived from an EMBL/GenBank/DDBJ whole genome shotgun (WGS) entry which is preliminary data.</text>
</comment>
<dbReference type="RefSeq" id="WP_369918043.1">
    <property type="nucleotide sequence ID" value="NZ_JBCLSQ010000009.1"/>
</dbReference>
<dbReference type="InterPro" id="IPR010985">
    <property type="entry name" value="Ribbon_hlx_hlx"/>
</dbReference>
<dbReference type="InterPro" id="IPR053842">
    <property type="entry name" value="NikA-like"/>
</dbReference>
<accession>A0ABV4D7T6</accession>
<dbReference type="SUPFAM" id="SSF47598">
    <property type="entry name" value="Ribbon-helix-helix"/>
    <property type="match status" value="1"/>
</dbReference>
<gene>
    <name evidence="2" type="ORF">AALM99_04825</name>
</gene>
<dbReference type="Pfam" id="PF21983">
    <property type="entry name" value="NikA-like"/>
    <property type="match status" value="1"/>
</dbReference>
<feature type="region of interest" description="Disordered" evidence="1">
    <location>
        <begin position="1"/>
        <end position="25"/>
    </location>
</feature>
<name>A0ABV4D7T6_9LACT</name>
<feature type="compositionally biased region" description="Basic and acidic residues" evidence="1">
    <location>
        <begin position="14"/>
        <end position="25"/>
    </location>
</feature>
<evidence type="ECO:0000313" key="3">
    <source>
        <dbReference type="Proteomes" id="UP001565242"/>
    </source>
</evidence>
<evidence type="ECO:0000256" key="1">
    <source>
        <dbReference type="SAM" id="MobiDB-lite"/>
    </source>
</evidence>
<organism evidence="2 3">
    <name type="scientific">Lactococcus muris</name>
    <dbReference type="NCBI Taxonomy" id="2941330"/>
    <lineage>
        <taxon>Bacteria</taxon>
        <taxon>Bacillati</taxon>
        <taxon>Bacillota</taxon>
        <taxon>Bacilli</taxon>
        <taxon>Lactobacillales</taxon>
        <taxon>Streptococcaceae</taxon>
        <taxon>Lactococcus</taxon>
    </lineage>
</organism>
<dbReference type="Gene3D" id="1.10.1220.10">
    <property type="entry name" value="Met repressor-like"/>
    <property type="match status" value="1"/>
</dbReference>
<evidence type="ECO:0000313" key="2">
    <source>
        <dbReference type="EMBL" id="MEY8537764.1"/>
    </source>
</evidence>
<reference evidence="2 3" key="1">
    <citation type="submission" date="2024-03" db="EMBL/GenBank/DDBJ databases">
        <title>Mouse gut bacterial collection (mGBC) of GemPharmatech.</title>
        <authorList>
            <person name="He Y."/>
            <person name="Dong L."/>
            <person name="Wu D."/>
            <person name="Gao X."/>
            <person name="Lin Z."/>
        </authorList>
    </citation>
    <scope>NUCLEOTIDE SEQUENCE [LARGE SCALE GENOMIC DNA]</scope>
    <source>
        <strain evidence="2 3">20-218</strain>
    </source>
</reference>
<keyword evidence="3" id="KW-1185">Reference proteome</keyword>
<dbReference type="Proteomes" id="UP001565242">
    <property type="component" value="Unassembled WGS sequence"/>
</dbReference>
<dbReference type="InterPro" id="IPR013321">
    <property type="entry name" value="Arc_rbn_hlx_hlx"/>
</dbReference>
<sequence length="57" mass="6616">MTEQEKKKRGRPLVGEKPRNKRVEVRLTEDEKKALEVEAKRTGLSISQVVSKLIERL</sequence>
<dbReference type="EMBL" id="JBCLSQ010000009">
    <property type="protein sequence ID" value="MEY8537764.1"/>
    <property type="molecule type" value="Genomic_DNA"/>
</dbReference>